<dbReference type="InterPro" id="IPR047937">
    <property type="entry name" value="Eex_IncN-like"/>
</dbReference>
<dbReference type="EMBL" id="MLJW01000174">
    <property type="protein sequence ID" value="OIQ95032.1"/>
    <property type="molecule type" value="Genomic_DNA"/>
</dbReference>
<name>A0A1J5RFY9_9ZZZZ</name>
<gene>
    <name evidence="1" type="ORF">GALL_229560</name>
</gene>
<protein>
    <recommendedName>
        <fullName evidence="2">Lipoprotein</fullName>
    </recommendedName>
</protein>
<sequence>MKWTCVLLILALAACGKAAPTDTVDSLAANPDRLKEVMRLCQEDHAKMGDATCNAASEAFRRRFMGDGKGKYTPQPAPRN</sequence>
<evidence type="ECO:0000313" key="1">
    <source>
        <dbReference type="EMBL" id="OIQ95032.1"/>
    </source>
</evidence>
<evidence type="ECO:0008006" key="2">
    <source>
        <dbReference type="Google" id="ProtNLM"/>
    </source>
</evidence>
<accession>A0A1J5RFY9</accession>
<organism evidence="1">
    <name type="scientific">mine drainage metagenome</name>
    <dbReference type="NCBI Taxonomy" id="410659"/>
    <lineage>
        <taxon>unclassified sequences</taxon>
        <taxon>metagenomes</taxon>
        <taxon>ecological metagenomes</taxon>
    </lineage>
</organism>
<dbReference type="NCBIfam" id="NF033894">
    <property type="entry name" value="Eex_IncN"/>
    <property type="match status" value="1"/>
</dbReference>
<dbReference type="AlphaFoldDB" id="A0A1J5RFY9"/>
<comment type="caution">
    <text evidence="1">The sequence shown here is derived from an EMBL/GenBank/DDBJ whole genome shotgun (WGS) entry which is preliminary data.</text>
</comment>
<dbReference type="PROSITE" id="PS51257">
    <property type="entry name" value="PROKAR_LIPOPROTEIN"/>
    <property type="match status" value="1"/>
</dbReference>
<dbReference type="InterPro" id="IPR027587">
    <property type="entry name" value="TrbK"/>
</dbReference>
<reference evidence="1" key="1">
    <citation type="submission" date="2016-10" db="EMBL/GenBank/DDBJ databases">
        <title>Sequence of Gallionella enrichment culture.</title>
        <authorList>
            <person name="Poehlein A."/>
            <person name="Muehling M."/>
            <person name="Daniel R."/>
        </authorList>
    </citation>
    <scope>NUCLEOTIDE SEQUENCE</scope>
</reference>
<dbReference type="Pfam" id="PF20084">
    <property type="entry name" value="TrbK"/>
    <property type="match status" value="1"/>
</dbReference>
<proteinExistence type="predicted"/>